<evidence type="ECO:0000313" key="13">
    <source>
        <dbReference type="Proteomes" id="UP000295497"/>
    </source>
</evidence>
<feature type="binding site" evidence="11">
    <location>
        <position position="79"/>
    </location>
    <ligand>
        <name>Na(+)</name>
        <dbReference type="ChEBI" id="CHEBI:29101"/>
        <note>structural</note>
    </ligand>
</feature>
<dbReference type="AlphaFoldDB" id="A0A4P2QRS4"/>
<keyword evidence="11" id="KW-0479">Metal-binding</keyword>
<feature type="transmembrane region" description="Helical" evidence="11">
    <location>
        <begin position="104"/>
        <end position="127"/>
    </location>
</feature>
<proteinExistence type="inferred from homology"/>
<dbReference type="PANTHER" id="PTHR28259">
    <property type="entry name" value="FLUORIDE EXPORT PROTEIN 1-RELATED"/>
    <property type="match status" value="1"/>
</dbReference>
<keyword evidence="6 11" id="KW-0406">Ion transport</keyword>
<feature type="transmembrane region" description="Helical" evidence="11">
    <location>
        <begin position="33"/>
        <end position="53"/>
    </location>
</feature>
<sequence>MLVRLLLLGLGGALGTLARYAVGLWCQRRMGGAFPYGTLAVNVAGSFLLGVVMQLSAATDLLGPTARLTLGTGVMGGFTTYSTFNYETLKLLQDRAWLTAGINLVATVAGCLVGGLVGIALASHVAAELGLGTSKRLVGG</sequence>
<keyword evidence="7 11" id="KW-0472">Membrane</keyword>
<evidence type="ECO:0000256" key="4">
    <source>
        <dbReference type="ARBA" id="ARBA00022692"/>
    </source>
</evidence>
<comment type="similarity">
    <text evidence="9 11">Belongs to the fluoride channel Fluc/FEX (TC 1.A.43) family.</text>
</comment>
<dbReference type="HAMAP" id="MF_00454">
    <property type="entry name" value="FluC"/>
    <property type="match status" value="1"/>
</dbReference>
<keyword evidence="5 11" id="KW-1133">Transmembrane helix</keyword>
<evidence type="ECO:0000256" key="11">
    <source>
        <dbReference type="HAMAP-Rule" id="MF_00454"/>
    </source>
</evidence>
<keyword evidence="2 11" id="KW-1003">Cell membrane</keyword>
<evidence type="ECO:0000256" key="2">
    <source>
        <dbReference type="ARBA" id="ARBA00022475"/>
    </source>
</evidence>
<evidence type="ECO:0000256" key="10">
    <source>
        <dbReference type="ARBA" id="ARBA00035585"/>
    </source>
</evidence>
<reference evidence="12 13" key="1">
    <citation type="submission" date="2015-09" db="EMBL/GenBank/DDBJ databases">
        <title>Sorangium comparison.</title>
        <authorList>
            <person name="Zaburannyi N."/>
            <person name="Bunk B."/>
            <person name="Overmann J."/>
            <person name="Mueller R."/>
        </authorList>
    </citation>
    <scope>NUCLEOTIDE SEQUENCE [LARGE SCALE GENOMIC DNA]</scope>
    <source>
        <strain evidence="12 13">So ce836</strain>
    </source>
</reference>
<keyword evidence="3" id="KW-0997">Cell inner membrane</keyword>
<gene>
    <name evidence="11 12" type="primary">crcB</name>
    <name evidence="11" type="synonym">fluC</name>
    <name evidence="12" type="ORF">SOCE836_048730</name>
</gene>
<accession>A0A4P2QRS4</accession>
<evidence type="ECO:0000256" key="7">
    <source>
        <dbReference type="ARBA" id="ARBA00023136"/>
    </source>
</evidence>
<keyword evidence="4 11" id="KW-0812">Transmembrane</keyword>
<evidence type="ECO:0000313" key="12">
    <source>
        <dbReference type="EMBL" id="AUX32726.1"/>
    </source>
</evidence>
<comment type="function">
    <text evidence="11">Fluoride-specific ion channel. Important for reducing fluoride concentration in the cell, thus reducing its toxicity.</text>
</comment>
<name>A0A4P2QRS4_SORCE</name>
<dbReference type="NCBIfam" id="TIGR00494">
    <property type="entry name" value="crcB"/>
    <property type="match status" value="1"/>
</dbReference>
<feature type="binding site" evidence="11">
    <location>
        <position position="76"/>
    </location>
    <ligand>
        <name>Na(+)</name>
        <dbReference type="ChEBI" id="CHEBI:29101"/>
        <note>structural</note>
    </ligand>
</feature>
<keyword evidence="11" id="KW-0915">Sodium</keyword>
<dbReference type="GO" id="GO:0062054">
    <property type="term" value="F:fluoride channel activity"/>
    <property type="evidence" value="ECO:0007669"/>
    <property type="project" value="UniProtKB-UniRule"/>
</dbReference>
<dbReference type="PANTHER" id="PTHR28259:SF1">
    <property type="entry name" value="FLUORIDE EXPORT PROTEIN 1-RELATED"/>
    <property type="match status" value="1"/>
</dbReference>
<organism evidence="12 13">
    <name type="scientific">Sorangium cellulosum</name>
    <name type="common">Polyangium cellulosum</name>
    <dbReference type="NCBI Taxonomy" id="56"/>
    <lineage>
        <taxon>Bacteria</taxon>
        <taxon>Pseudomonadati</taxon>
        <taxon>Myxococcota</taxon>
        <taxon>Polyangia</taxon>
        <taxon>Polyangiales</taxon>
        <taxon>Polyangiaceae</taxon>
        <taxon>Sorangium</taxon>
    </lineage>
</organism>
<evidence type="ECO:0000256" key="1">
    <source>
        <dbReference type="ARBA" id="ARBA00004651"/>
    </source>
</evidence>
<dbReference type="GO" id="GO:0046872">
    <property type="term" value="F:metal ion binding"/>
    <property type="evidence" value="ECO:0007669"/>
    <property type="project" value="UniProtKB-KW"/>
</dbReference>
<dbReference type="Pfam" id="PF02537">
    <property type="entry name" value="CRCB"/>
    <property type="match status" value="1"/>
</dbReference>
<comment type="activity regulation">
    <text evidence="11">Na(+) is not transported, but it plays an essential structural role and its presence is essential for fluoride channel function.</text>
</comment>
<keyword evidence="11" id="KW-0813">Transport</keyword>
<protein>
    <recommendedName>
        <fullName evidence="11">Fluoride-specific ion channel FluC</fullName>
    </recommendedName>
</protein>
<dbReference type="EMBL" id="CP012672">
    <property type="protein sequence ID" value="AUX32726.1"/>
    <property type="molecule type" value="Genomic_DNA"/>
</dbReference>
<dbReference type="Proteomes" id="UP000295497">
    <property type="component" value="Chromosome"/>
</dbReference>
<evidence type="ECO:0000256" key="6">
    <source>
        <dbReference type="ARBA" id="ARBA00023065"/>
    </source>
</evidence>
<evidence type="ECO:0000256" key="5">
    <source>
        <dbReference type="ARBA" id="ARBA00022989"/>
    </source>
</evidence>
<evidence type="ECO:0000256" key="8">
    <source>
        <dbReference type="ARBA" id="ARBA00023303"/>
    </source>
</evidence>
<dbReference type="InterPro" id="IPR003691">
    <property type="entry name" value="FluC"/>
</dbReference>
<keyword evidence="8 11" id="KW-0407">Ion channel</keyword>
<comment type="catalytic activity">
    <reaction evidence="10">
        <text>fluoride(in) = fluoride(out)</text>
        <dbReference type="Rhea" id="RHEA:76159"/>
        <dbReference type="ChEBI" id="CHEBI:17051"/>
    </reaction>
    <physiologicalReaction direction="left-to-right" evidence="10">
        <dbReference type="Rhea" id="RHEA:76160"/>
    </physiologicalReaction>
</comment>
<dbReference type="GO" id="GO:0140114">
    <property type="term" value="P:cellular detoxification of fluoride"/>
    <property type="evidence" value="ECO:0007669"/>
    <property type="project" value="UniProtKB-UniRule"/>
</dbReference>
<evidence type="ECO:0000256" key="3">
    <source>
        <dbReference type="ARBA" id="ARBA00022519"/>
    </source>
</evidence>
<feature type="transmembrane region" description="Helical" evidence="11">
    <location>
        <begin position="65"/>
        <end position="84"/>
    </location>
</feature>
<evidence type="ECO:0000256" key="9">
    <source>
        <dbReference type="ARBA" id="ARBA00035120"/>
    </source>
</evidence>
<comment type="subcellular location">
    <subcellularLocation>
        <location evidence="1 11">Cell membrane</location>
        <topology evidence="1 11">Multi-pass membrane protein</topology>
    </subcellularLocation>
</comment>
<dbReference type="GO" id="GO:0005886">
    <property type="term" value="C:plasma membrane"/>
    <property type="evidence" value="ECO:0007669"/>
    <property type="project" value="UniProtKB-SubCell"/>
</dbReference>